<dbReference type="Proteomes" id="UP000253104">
    <property type="component" value="Chromosome mHSR5_A"/>
</dbReference>
<dbReference type="OrthoDB" id="8587180at2"/>
<dbReference type="PANTHER" id="PTHR44688:SF16">
    <property type="entry name" value="DNA-BINDING TRANSCRIPTIONAL ACTIVATOR DEVR_DOSR"/>
    <property type="match status" value="1"/>
</dbReference>
<dbReference type="PANTHER" id="PTHR44688">
    <property type="entry name" value="DNA-BINDING TRANSCRIPTIONAL ACTIVATOR DEVR_DOSR"/>
    <property type="match status" value="1"/>
</dbReference>
<proteinExistence type="predicted"/>
<keyword evidence="3" id="KW-0804">Transcription</keyword>
<accession>A0A2Z5MSU7</accession>
<organism evidence="5 6">
    <name type="scientific">Burkholderia pyrrocinia</name>
    <name type="common">Pseudomonas pyrrocinia</name>
    <dbReference type="NCBI Taxonomy" id="60550"/>
    <lineage>
        <taxon>Bacteria</taxon>
        <taxon>Pseudomonadati</taxon>
        <taxon>Pseudomonadota</taxon>
        <taxon>Betaproteobacteria</taxon>
        <taxon>Burkholderiales</taxon>
        <taxon>Burkholderiaceae</taxon>
        <taxon>Burkholderia</taxon>
        <taxon>Burkholderia cepacia complex</taxon>
    </lineage>
</organism>
<dbReference type="InterPro" id="IPR036388">
    <property type="entry name" value="WH-like_DNA-bd_sf"/>
</dbReference>
<dbReference type="InterPro" id="IPR000792">
    <property type="entry name" value="Tscrpt_reg_LuxR_C"/>
</dbReference>
<evidence type="ECO:0000259" key="4">
    <source>
        <dbReference type="PROSITE" id="PS50043"/>
    </source>
</evidence>
<dbReference type="EMBL" id="CP024902">
    <property type="protein sequence ID" value="AXF20299.1"/>
    <property type="molecule type" value="Genomic_DNA"/>
</dbReference>
<dbReference type="SUPFAM" id="SSF46894">
    <property type="entry name" value="C-terminal effector domain of the bipartite response regulators"/>
    <property type="match status" value="1"/>
</dbReference>
<dbReference type="InterPro" id="IPR016032">
    <property type="entry name" value="Sig_transdc_resp-reg_C-effctor"/>
</dbReference>
<dbReference type="GO" id="GO:0006355">
    <property type="term" value="P:regulation of DNA-templated transcription"/>
    <property type="evidence" value="ECO:0007669"/>
    <property type="project" value="InterPro"/>
</dbReference>
<feature type="domain" description="HTH luxR-type" evidence="4">
    <location>
        <begin position="210"/>
        <end position="275"/>
    </location>
</feature>
<sequence length="275" mass="30642">MRLPPLAPPGHGGPVIVVRPQTLGNAIRATGTAGFADAVARFVNENLVTDAIHLERWRPDPGAASGYLIEWLGSWGDPHQELCALMDAYYRDFWQTDPLVEPVRGTTGTLLLQRHVGGLPDGDFRRRFFDEQRVTQECMLVHGNANGQYALSVTRSTHQAAFSRDELFHLRQMADLLFPLLEMHARSCAARRIAPAAGRAPSHHGFDARVARQDVRLSRREQEICKLLLSGRSVPEAATLLDIRLSTAETYVKRAFAKLGVRTRSELFDWALLDG</sequence>
<dbReference type="RefSeq" id="WP_114176734.1">
    <property type="nucleotide sequence ID" value="NZ_CP024902.1"/>
</dbReference>
<evidence type="ECO:0000313" key="6">
    <source>
        <dbReference type="Proteomes" id="UP000253104"/>
    </source>
</evidence>
<name>A0A2Z5MSU7_BURPY</name>
<dbReference type="PROSITE" id="PS50043">
    <property type="entry name" value="HTH_LUXR_2"/>
    <property type="match status" value="1"/>
</dbReference>
<evidence type="ECO:0000256" key="3">
    <source>
        <dbReference type="ARBA" id="ARBA00023163"/>
    </source>
</evidence>
<protein>
    <submittedName>
        <fullName evidence="5">LuxR family transcriptional regulator</fullName>
    </submittedName>
</protein>
<reference evidence="5 6" key="1">
    <citation type="journal article" date="2018" name="ISME J.">
        <title>Involvement of Burkholderiaceae and sulfurous volatiles in disease-suppressive soils.</title>
        <authorList>
            <person name="Carrion V.J."/>
            <person name="Cordovez V."/>
            <person name="Tyc O."/>
            <person name="Etalo D.W."/>
            <person name="de Bruijn I."/>
            <person name="de Jager V.C."/>
            <person name="Medema M.H."/>
            <person name="Eberl L."/>
            <person name="Raaijmakers J.M."/>
        </authorList>
    </citation>
    <scope>NUCLEOTIDE SEQUENCE [LARGE SCALE GENOMIC DNA]</scope>
    <source>
        <strain evidence="6">mHSR5</strain>
    </source>
</reference>
<dbReference type="Gene3D" id="1.10.10.10">
    <property type="entry name" value="Winged helix-like DNA-binding domain superfamily/Winged helix DNA-binding domain"/>
    <property type="match status" value="1"/>
</dbReference>
<keyword evidence="2" id="KW-0238">DNA-binding</keyword>
<evidence type="ECO:0000313" key="5">
    <source>
        <dbReference type="EMBL" id="AXF20299.1"/>
    </source>
</evidence>
<dbReference type="Pfam" id="PF00196">
    <property type="entry name" value="GerE"/>
    <property type="match status" value="1"/>
</dbReference>
<evidence type="ECO:0000256" key="2">
    <source>
        <dbReference type="ARBA" id="ARBA00023125"/>
    </source>
</evidence>
<dbReference type="CDD" id="cd06170">
    <property type="entry name" value="LuxR_C_like"/>
    <property type="match status" value="1"/>
</dbReference>
<dbReference type="PRINTS" id="PR00038">
    <property type="entry name" value="HTHLUXR"/>
</dbReference>
<evidence type="ECO:0000256" key="1">
    <source>
        <dbReference type="ARBA" id="ARBA00023015"/>
    </source>
</evidence>
<dbReference type="GO" id="GO:0003677">
    <property type="term" value="F:DNA binding"/>
    <property type="evidence" value="ECO:0007669"/>
    <property type="project" value="UniProtKB-KW"/>
</dbReference>
<keyword evidence="1" id="KW-0805">Transcription regulation</keyword>
<dbReference type="AlphaFoldDB" id="A0A2Z5MSU7"/>
<gene>
    <name evidence="5" type="ORF">CUJ89_07175</name>
</gene>
<dbReference type="SMART" id="SM00421">
    <property type="entry name" value="HTH_LUXR"/>
    <property type="match status" value="1"/>
</dbReference>